<evidence type="ECO:0000256" key="1">
    <source>
        <dbReference type="SAM" id="Coils"/>
    </source>
</evidence>
<evidence type="ECO:0000313" key="2">
    <source>
        <dbReference type="EMBL" id="SFQ11987.1"/>
    </source>
</evidence>
<evidence type="ECO:0000313" key="3">
    <source>
        <dbReference type="Proteomes" id="UP000182624"/>
    </source>
</evidence>
<sequence length="72" mass="8549">MARTSLDDRIKKQEEAVFKAKDRYEAELKELDKLITKRRELESKELVKAFEKSKKSLKEIIEFMKGDADEEN</sequence>
<gene>
    <name evidence="2" type="ORF">SAMN04487928_11965</name>
</gene>
<keyword evidence="3" id="KW-1185">Reference proteome</keyword>
<proteinExistence type="predicted"/>
<dbReference type="RefSeq" id="WP_074889349.1">
    <property type="nucleotide sequence ID" value="NZ_FOXO01000019.1"/>
</dbReference>
<dbReference type="OrthoDB" id="2004767at2"/>
<dbReference type="Proteomes" id="UP000182624">
    <property type="component" value="Unassembled WGS sequence"/>
</dbReference>
<dbReference type="EMBL" id="FOXO01000019">
    <property type="protein sequence ID" value="SFQ11987.1"/>
    <property type="molecule type" value="Genomic_DNA"/>
</dbReference>
<dbReference type="AlphaFoldDB" id="A0A1I5VXD4"/>
<organism evidence="2 3">
    <name type="scientific">Butyrivibrio proteoclasticus</name>
    <dbReference type="NCBI Taxonomy" id="43305"/>
    <lineage>
        <taxon>Bacteria</taxon>
        <taxon>Bacillati</taxon>
        <taxon>Bacillota</taxon>
        <taxon>Clostridia</taxon>
        <taxon>Lachnospirales</taxon>
        <taxon>Lachnospiraceae</taxon>
        <taxon>Butyrivibrio</taxon>
    </lineage>
</organism>
<reference evidence="3" key="1">
    <citation type="submission" date="2016-10" db="EMBL/GenBank/DDBJ databases">
        <authorList>
            <person name="Varghese N."/>
            <person name="Submissions S."/>
        </authorList>
    </citation>
    <scope>NUCLEOTIDE SEQUENCE [LARGE SCALE GENOMIC DNA]</scope>
    <source>
        <strain evidence="3">P18</strain>
    </source>
</reference>
<feature type="coiled-coil region" evidence="1">
    <location>
        <begin position="10"/>
        <end position="44"/>
    </location>
</feature>
<name>A0A1I5VXD4_9FIRM</name>
<evidence type="ECO:0008006" key="4">
    <source>
        <dbReference type="Google" id="ProtNLM"/>
    </source>
</evidence>
<keyword evidence="1" id="KW-0175">Coiled coil</keyword>
<protein>
    <recommendedName>
        <fullName evidence="4">ErpK protein</fullName>
    </recommendedName>
</protein>
<accession>A0A1I5VXD4</accession>